<evidence type="ECO:0000256" key="5">
    <source>
        <dbReference type="ARBA" id="ARBA00023065"/>
    </source>
</evidence>
<dbReference type="EMBL" id="BMAO01022901">
    <property type="protein sequence ID" value="GFQ85379.1"/>
    <property type="molecule type" value="Genomic_DNA"/>
</dbReference>
<sequence>MFGIPLNLILMRLMASEFRSCMRLFGKKAEKMVNSRISFVLSTLGFFIVFFTLIYFIPAAVFRETESSWDYEESIYYCFVSLATIGFGDYVSSKSFDVL</sequence>
<evidence type="ECO:0000256" key="7">
    <source>
        <dbReference type="ARBA" id="ARBA00023303"/>
    </source>
</evidence>
<evidence type="ECO:0000256" key="8">
    <source>
        <dbReference type="SAM" id="Phobius"/>
    </source>
</evidence>
<dbReference type="GO" id="GO:0005886">
    <property type="term" value="C:plasma membrane"/>
    <property type="evidence" value="ECO:0007669"/>
    <property type="project" value="TreeGrafter"/>
</dbReference>
<protein>
    <recommendedName>
        <fullName evidence="9">Potassium channel domain-containing protein</fullName>
    </recommendedName>
</protein>
<dbReference type="OrthoDB" id="297496at2759"/>
<dbReference type="SUPFAM" id="SSF81324">
    <property type="entry name" value="Voltage-gated potassium channels"/>
    <property type="match status" value="1"/>
</dbReference>
<keyword evidence="4 8" id="KW-1133">Transmembrane helix</keyword>
<dbReference type="PANTHER" id="PTHR11003:SF330">
    <property type="entry name" value="POTASSIUM CHANNEL DOMAIN-CONTAINING PROTEIN"/>
    <property type="match status" value="1"/>
</dbReference>
<evidence type="ECO:0000256" key="6">
    <source>
        <dbReference type="ARBA" id="ARBA00023136"/>
    </source>
</evidence>
<organism evidence="10 11">
    <name type="scientific">Trichonephila clavata</name>
    <name type="common">Joro spider</name>
    <name type="synonym">Nephila clavata</name>
    <dbReference type="NCBI Taxonomy" id="2740835"/>
    <lineage>
        <taxon>Eukaryota</taxon>
        <taxon>Metazoa</taxon>
        <taxon>Ecdysozoa</taxon>
        <taxon>Arthropoda</taxon>
        <taxon>Chelicerata</taxon>
        <taxon>Arachnida</taxon>
        <taxon>Araneae</taxon>
        <taxon>Araneomorphae</taxon>
        <taxon>Entelegynae</taxon>
        <taxon>Araneoidea</taxon>
        <taxon>Nephilidae</taxon>
        <taxon>Trichonephila</taxon>
    </lineage>
</organism>
<dbReference type="Proteomes" id="UP000887116">
    <property type="component" value="Unassembled WGS sequence"/>
</dbReference>
<dbReference type="InterPro" id="IPR013099">
    <property type="entry name" value="K_chnl_dom"/>
</dbReference>
<evidence type="ECO:0000259" key="9">
    <source>
        <dbReference type="Pfam" id="PF07885"/>
    </source>
</evidence>
<keyword evidence="3 8" id="KW-0812">Transmembrane</keyword>
<dbReference type="Pfam" id="PF07885">
    <property type="entry name" value="Ion_trans_2"/>
    <property type="match status" value="1"/>
</dbReference>
<proteinExistence type="predicted"/>
<evidence type="ECO:0000313" key="10">
    <source>
        <dbReference type="EMBL" id="GFQ85379.1"/>
    </source>
</evidence>
<evidence type="ECO:0000256" key="1">
    <source>
        <dbReference type="ARBA" id="ARBA00004141"/>
    </source>
</evidence>
<gene>
    <name evidence="10" type="ORF">TNCT_56261</name>
</gene>
<keyword evidence="6 8" id="KW-0472">Membrane</keyword>
<evidence type="ECO:0000256" key="3">
    <source>
        <dbReference type="ARBA" id="ARBA00022692"/>
    </source>
</evidence>
<keyword evidence="11" id="KW-1185">Reference proteome</keyword>
<dbReference type="Gene3D" id="1.10.287.70">
    <property type="match status" value="1"/>
</dbReference>
<evidence type="ECO:0000256" key="4">
    <source>
        <dbReference type="ARBA" id="ARBA00022989"/>
    </source>
</evidence>
<reference evidence="10" key="1">
    <citation type="submission" date="2020-07" db="EMBL/GenBank/DDBJ databases">
        <title>Multicomponent nature underlies the extraordinary mechanical properties of spider dragline silk.</title>
        <authorList>
            <person name="Kono N."/>
            <person name="Nakamura H."/>
            <person name="Mori M."/>
            <person name="Yoshida Y."/>
            <person name="Ohtoshi R."/>
            <person name="Malay A.D."/>
            <person name="Moran D.A.P."/>
            <person name="Tomita M."/>
            <person name="Numata K."/>
            <person name="Arakawa K."/>
        </authorList>
    </citation>
    <scope>NUCLEOTIDE SEQUENCE</scope>
</reference>
<keyword evidence="5" id="KW-0406">Ion transport</keyword>
<evidence type="ECO:0000313" key="11">
    <source>
        <dbReference type="Proteomes" id="UP000887116"/>
    </source>
</evidence>
<dbReference type="AlphaFoldDB" id="A0A8X6FR29"/>
<keyword evidence="7" id="KW-0407">Ion channel</keyword>
<dbReference type="InterPro" id="IPR003280">
    <property type="entry name" value="2pore_dom_K_chnl"/>
</dbReference>
<dbReference type="GO" id="GO:0015271">
    <property type="term" value="F:outward rectifier potassium channel activity"/>
    <property type="evidence" value="ECO:0007669"/>
    <property type="project" value="TreeGrafter"/>
</dbReference>
<keyword evidence="2" id="KW-0813">Transport</keyword>
<evidence type="ECO:0000256" key="2">
    <source>
        <dbReference type="ARBA" id="ARBA00022448"/>
    </source>
</evidence>
<dbReference type="GO" id="GO:0022841">
    <property type="term" value="F:potassium ion leak channel activity"/>
    <property type="evidence" value="ECO:0007669"/>
    <property type="project" value="TreeGrafter"/>
</dbReference>
<accession>A0A8X6FR29</accession>
<comment type="caution">
    <text evidence="10">The sequence shown here is derived from an EMBL/GenBank/DDBJ whole genome shotgun (WGS) entry which is preliminary data.</text>
</comment>
<dbReference type="PANTHER" id="PTHR11003">
    <property type="entry name" value="POTASSIUM CHANNEL, SUBFAMILY K"/>
    <property type="match status" value="1"/>
</dbReference>
<feature type="transmembrane region" description="Helical" evidence="8">
    <location>
        <begin position="37"/>
        <end position="62"/>
    </location>
</feature>
<dbReference type="GO" id="GO:0030322">
    <property type="term" value="P:stabilization of membrane potential"/>
    <property type="evidence" value="ECO:0007669"/>
    <property type="project" value="TreeGrafter"/>
</dbReference>
<feature type="domain" description="Potassium channel" evidence="9">
    <location>
        <begin position="47"/>
        <end position="92"/>
    </location>
</feature>
<name>A0A8X6FR29_TRICU</name>
<comment type="subcellular location">
    <subcellularLocation>
        <location evidence="1">Membrane</location>
        <topology evidence="1">Multi-pass membrane protein</topology>
    </subcellularLocation>
</comment>